<evidence type="ECO:0000256" key="12">
    <source>
        <dbReference type="PROSITE-ProRule" id="PRU10141"/>
    </source>
</evidence>
<keyword evidence="6 12" id="KW-0547">Nucleotide-binding</keyword>
<evidence type="ECO:0000256" key="9">
    <source>
        <dbReference type="ARBA" id="ARBA00023211"/>
    </source>
</evidence>
<dbReference type="STRING" id="4081.A0A3Q7J468"/>
<evidence type="ECO:0000256" key="4">
    <source>
        <dbReference type="ARBA" id="ARBA00022527"/>
    </source>
</evidence>
<dbReference type="Gene3D" id="3.30.310.80">
    <property type="entry name" value="Kinase associated domain 1, KA1"/>
    <property type="match status" value="1"/>
</dbReference>
<keyword evidence="8 12" id="KW-0067">ATP-binding</keyword>
<dbReference type="InterPro" id="IPR008271">
    <property type="entry name" value="Ser/Thr_kinase_AS"/>
</dbReference>
<dbReference type="Pfam" id="PF00069">
    <property type="entry name" value="Pkinase"/>
    <property type="match status" value="1"/>
</dbReference>
<feature type="domain" description="Protein kinase" evidence="14">
    <location>
        <begin position="11"/>
        <end position="243"/>
    </location>
</feature>
<comment type="similarity">
    <text evidence="2">Belongs to the protein kinase superfamily. CAMK Ser/Thr protein kinase family. SNF1 subfamily.</text>
</comment>
<proteinExistence type="inferred from homology"/>
<keyword evidence="7" id="KW-0418">Kinase</keyword>
<dbReference type="Gramene" id="Solyc12g009570.2.1">
    <property type="protein sequence ID" value="Solyc12g009570.2.1"/>
    <property type="gene ID" value="Solyc12g009570.2"/>
</dbReference>
<dbReference type="PROSITE" id="PS50011">
    <property type="entry name" value="PROTEIN_KINASE_DOM"/>
    <property type="match status" value="1"/>
</dbReference>
<comment type="catalytic activity">
    <reaction evidence="10">
        <text>L-threonyl-[protein] + ATP = O-phospho-L-threonyl-[protein] + ADP + H(+)</text>
        <dbReference type="Rhea" id="RHEA:46608"/>
        <dbReference type="Rhea" id="RHEA-COMP:11060"/>
        <dbReference type="Rhea" id="RHEA-COMP:11605"/>
        <dbReference type="ChEBI" id="CHEBI:15378"/>
        <dbReference type="ChEBI" id="CHEBI:30013"/>
        <dbReference type="ChEBI" id="CHEBI:30616"/>
        <dbReference type="ChEBI" id="CHEBI:61977"/>
        <dbReference type="ChEBI" id="CHEBI:456216"/>
        <dbReference type="EC" id="2.7.11.1"/>
    </reaction>
</comment>
<evidence type="ECO:0000256" key="8">
    <source>
        <dbReference type="ARBA" id="ARBA00022840"/>
    </source>
</evidence>
<dbReference type="Proteomes" id="UP000004994">
    <property type="component" value="Chromosome 12"/>
</dbReference>
<dbReference type="GO" id="GO:0007165">
    <property type="term" value="P:signal transduction"/>
    <property type="evidence" value="ECO:0000318"/>
    <property type="project" value="GO_Central"/>
</dbReference>
<protein>
    <recommendedName>
        <fullName evidence="3">non-specific serine/threonine protein kinase</fullName>
        <ecNumber evidence="3">2.7.11.1</ecNumber>
    </recommendedName>
</protein>
<evidence type="ECO:0000256" key="2">
    <source>
        <dbReference type="ARBA" id="ARBA00006234"/>
    </source>
</evidence>
<dbReference type="FunCoup" id="A0A3Q7J468">
    <property type="interactions" value="1387"/>
</dbReference>
<dbReference type="GO" id="GO:0106310">
    <property type="term" value="F:protein serine kinase activity"/>
    <property type="evidence" value="ECO:0007669"/>
    <property type="project" value="RHEA"/>
</dbReference>
<dbReference type="SUPFAM" id="SSF56112">
    <property type="entry name" value="Protein kinase-like (PK-like)"/>
    <property type="match status" value="1"/>
</dbReference>
<evidence type="ECO:0000256" key="6">
    <source>
        <dbReference type="ARBA" id="ARBA00022741"/>
    </source>
</evidence>
<feature type="domain" description="NAF" evidence="15">
    <location>
        <begin position="284"/>
        <end position="308"/>
    </location>
</feature>
<evidence type="ECO:0000256" key="5">
    <source>
        <dbReference type="ARBA" id="ARBA00022679"/>
    </source>
</evidence>
<dbReference type="PANTHER" id="PTHR43895">
    <property type="entry name" value="CALCIUM/CALMODULIN-DEPENDENT PROTEIN KINASE KINASE-RELATED"/>
    <property type="match status" value="1"/>
</dbReference>
<dbReference type="PROSITE" id="PS00108">
    <property type="entry name" value="PROTEIN_KINASE_ST"/>
    <property type="match status" value="1"/>
</dbReference>
<organism evidence="16">
    <name type="scientific">Solanum lycopersicum</name>
    <name type="common">Tomato</name>
    <name type="synonym">Lycopersicon esculentum</name>
    <dbReference type="NCBI Taxonomy" id="4081"/>
    <lineage>
        <taxon>Eukaryota</taxon>
        <taxon>Viridiplantae</taxon>
        <taxon>Streptophyta</taxon>
        <taxon>Embryophyta</taxon>
        <taxon>Tracheophyta</taxon>
        <taxon>Spermatophyta</taxon>
        <taxon>Magnoliopsida</taxon>
        <taxon>eudicotyledons</taxon>
        <taxon>Gunneridae</taxon>
        <taxon>Pentapetalae</taxon>
        <taxon>asterids</taxon>
        <taxon>lamiids</taxon>
        <taxon>Solanales</taxon>
        <taxon>Solanaceae</taxon>
        <taxon>Solanoideae</taxon>
        <taxon>Solaneae</taxon>
        <taxon>Solanum</taxon>
        <taxon>Solanum subgen. Lycopersicon</taxon>
    </lineage>
</organism>
<evidence type="ECO:0000256" key="3">
    <source>
        <dbReference type="ARBA" id="ARBA00012513"/>
    </source>
</evidence>
<dbReference type="PROSITE" id="PS00107">
    <property type="entry name" value="PROTEIN_KINASE_ATP"/>
    <property type="match status" value="1"/>
</dbReference>
<evidence type="ECO:0000313" key="16">
    <source>
        <dbReference type="EnsemblPlants" id="Solyc12g009570.2.1"/>
    </source>
</evidence>
<dbReference type="InterPro" id="IPR004041">
    <property type="entry name" value="NAF_dom"/>
</dbReference>
<keyword evidence="9" id="KW-0464">Manganese</keyword>
<dbReference type="AlphaFoldDB" id="A0A3Q7J468"/>
<name>A0A3Q7J468_SOLLC</name>
<comment type="cofactor">
    <cofactor evidence="1">
        <name>Mn(2+)</name>
        <dbReference type="ChEBI" id="CHEBI:29035"/>
    </cofactor>
</comment>
<evidence type="ECO:0000259" key="15">
    <source>
        <dbReference type="PROSITE" id="PS50816"/>
    </source>
</evidence>
<dbReference type="FunFam" id="1.10.510.10:FF:000133">
    <property type="entry name" value="Non-specific serine/threonine protein kinase"/>
    <property type="match status" value="1"/>
</dbReference>
<keyword evidence="4 13" id="KW-0723">Serine/threonine-protein kinase</keyword>
<comment type="catalytic activity">
    <reaction evidence="11">
        <text>L-seryl-[protein] + ATP = O-phospho-L-seryl-[protein] + ADP + H(+)</text>
        <dbReference type="Rhea" id="RHEA:17989"/>
        <dbReference type="Rhea" id="RHEA-COMP:9863"/>
        <dbReference type="Rhea" id="RHEA-COMP:11604"/>
        <dbReference type="ChEBI" id="CHEBI:15378"/>
        <dbReference type="ChEBI" id="CHEBI:29999"/>
        <dbReference type="ChEBI" id="CHEBI:30616"/>
        <dbReference type="ChEBI" id="CHEBI:83421"/>
        <dbReference type="ChEBI" id="CHEBI:456216"/>
        <dbReference type="EC" id="2.7.11.1"/>
    </reaction>
</comment>
<dbReference type="EC" id="2.7.11.1" evidence="3"/>
<dbReference type="Gene3D" id="1.10.510.10">
    <property type="entry name" value="Transferase(Phosphotransferase) domain 1"/>
    <property type="match status" value="1"/>
</dbReference>
<reference evidence="16" key="2">
    <citation type="submission" date="2019-01" db="UniProtKB">
        <authorList>
            <consortium name="EnsemblPlants"/>
        </authorList>
    </citation>
    <scope>IDENTIFICATION</scope>
    <source>
        <strain evidence="16">cv. Heinz 1706</strain>
    </source>
</reference>
<dbReference type="Gene3D" id="3.30.200.20">
    <property type="entry name" value="Phosphorylase Kinase, domain 1"/>
    <property type="match status" value="2"/>
</dbReference>
<dbReference type="GO" id="GO:0004674">
    <property type="term" value="F:protein serine/threonine kinase activity"/>
    <property type="evidence" value="ECO:0000318"/>
    <property type="project" value="GO_Central"/>
</dbReference>
<dbReference type="InterPro" id="IPR017441">
    <property type="entry name" value="Protein_kinase_ATP_BS"/>
</dbReference>
<evidence type="ECO:0000256" key="1">
    <source>
        <dbReference type="ARBA" id="ARBA00001936"/>
    </source>
</evidence>
<dbReference type="PROSITE" id="PS50816">
    <property type="entry name" value="NAF"/>
    <property type="match status" value="1"/>
</dbReference>
<evidence type="ECO:0000256" key="7">
    <source>
        <dbReference type="ARBA" id="ARBA00022777"/>
    </source>
</evidence>
<accession>A0A3Q7J468</accession>
<evidence type="ECO:0000256" key="11">
    <source>
        <dbReference type="ARBA" id="ARBA00048679"/>
    </source>
</evidence>
<dbReference type="PANTHER" id="PTHR43895:SF32">
    <property type="entry name" value="SERINE_THREONINE-PROTEIN KINASE CHK1"/>
    <property type="match status" value="1"/>
</dbReference>
<keyword evidence="17" id="KW-1185">Reference proteome</keyword>
<keyword evidence="5" id="KW-0808">Transferase</keyword>
<dbReference type="InterPro" id="IPR011009">
    <property type="entry name" value="Kinase-like_dom_sf"/>
</dbReference>
<dbReference type="FunFam" id="3.30.310.80:FF:000002">
    <property type="entry name" value="Non-specific serine/threonine protein kinase"/>
    <property type="match status" value="1"/>
</dbReference>
<dbReference type="OMA" id="QIREDTW"/>
<evidence type="ECO:0000256" key="13">
    <source>
        <dbReference type="RuleBase" id="RU000304"/>
    </source>
</evidence>
<dbReference type="PaxDb" id="4081-Solyc12g009570.1.1"/>
<evidence type="ECO:0000313" key="17">
    <source>
        <dbReference type="Proteomes" id="UP000004994"/>
    </source>
</evidence>
<dbReference type="SMART" id="SM00220">
    <property type="entry name" value="S_TKc"/>
    <property type="match status" value="1"/>
</dbReference>
<dbReference type="EnsemblPlants" id="Solyc12g009570.2.1">
    <property type="protein sequence ID" value="Solyc12g009570.2.1"/>
    <property type="gene ID" value="Solyc12g009570.2"/>
</dbReference>
<dbReference type="Pfam" id="PF03822">
    <property type="entry name" value="NAF"/>
    <property type="match status" value="1"/>
</dbReference>
<dbReference type="InterPro" id="IPR018451">
    <property type="entry name" value="NAF/FISL_domain"/>
</dbReference>
<dbReference type="GO" id="GO:0005524">
    <property type="term" value="F:ATP binding"/>
    <property type="evidence" value="ECO:0007669"/>
    <property type="project" value="UniProtKB-UniRule"/>
</dbReference>
<dbReference type="InterPro" id="IPR000719">
    <property type="entry name" value="Prot_kinase_dom"/>
</dbReference>
<evidence type="ECO:0000256" key="10">
    <source>
        <dbReference type="ARBA" id="ARBA00047899"/>
    </source>
</evidence>
<reference evidence="16" key="1">
    <citation type="journal article" date="2012" name="Nature">
        <title>The tomato genome sequence provides insights into fleshy fruit evolution.</title>
        <authorList>
            <consortium name="Tomato Genome Consortium"/>
        </authorList>
    </citation>
    <scope>NUCLEOTIDE SEQUENCE [LARGE SCALE GENOMIC DNA]</scope>
    <source>
        <strain evidence="16">cv. Heinz 1706</strain>
    </source>
</reference>
<dbReference type="CDD" id="cd12195">
    <property type="entry name" value="CIPK_C"/>
    <property type="match status" value="1"/>
</dbReference>
<sequence>MKKVKRKLGKYEVGRTIGEGTFAKVKFARNTETGENVAIKVLAKSTILKHRMVEQVLASQTKIYIVQEFVTGGELFDKIVHLGRLSEDEARRYFQELIDAIAHCHSKGVYHRDLKPENLLLDFQGNLKISDFGLSALPQQGVELLYTTCGTPNYVAPEVLGNRGYDGAAADVWSCGIILYVLMAGYLPFDETDLPTLYTKIKAAEFSCPFWFSPGATSLIQKIIDPNPQTRIKIDGIKRDPWFRKNYRAVKAKADEVVNLDDIHAVFDDIEDAFVSEKSEDSESGPLVMNAFEMITLSQGLNLSALFDRRQDYVKRQTRFISRQPAKVVIETIEAAAESLGLKVHTRDYKTRIEGVTANRAGQFAVVLEVFQVAPSLFMVDVRKAAGDTLEYHKFYKTFCTKIDDVIWKPKEGMSNAVLLRTRTR</sequence>
<dbReference type="InParanoid" id="A0A3Q7J468"/>
<evidence type="ECO:0000259" key="14">
    <source>
        <dbReference type="PROSITE" id="PS50011"/>
    </source>
</evidence>
<feature type="binding site" evidence="12">
    <location>
        <position position="49"/>
    </location>
    <ligand>
        <name>ATP</name>
        <dbReference type="ChEBI" id="CHEBI:30616"/>
    </ligand>
</feature>